<dbReference type="EMBL" id="FN563149">
    <property type="protein sequence ID" value="CBH48677.1"/>
    <property type="molecule type" value="Genomic_DNA"/>
</dbReference>
<comment type="similarity">
    <text evidence="2">Belongs to the AmiS/UreI family.</text>
</comment>
<feature type="transmembrane region" description="Helical" evidence="8">
    <location>
        <begin position="115"/>
        <end position="135"/>
    </location>
</feature>
<feature type="transmembrane region" description="Helical" evidence="8">
    <location>
        <begin position="175"/>
        <end position="196"/>
    </location>
</feature>
<comment type="subcellular location">
    <subcellularLocation>
        <location evidence="1">Cell membrane</location>
        <topology evidence="1">Multi-pass membrane protein</topology>
    </subcellularLocation>
</comment>
<dbReference type="GO" id="GO:0005886">
    <property type="term" value="C:plasma membrane"/>
    <property type="evidence" value="ECO:0007669"/>
    <property type="project" value="UniProtKB-SubCell"/>
</dbReference>
<keyword evidence="4" id="KW-1003">Cell membrane</keyword>
<accession>A0A3S5Y7Z8</accession>
<keyword evidence="3" id="KW-0813">Transport</keyword>
<evidence type="ECO:0000256" key="4">
    <source>
        <dbReference type="ARBA" id="ARBA00022475"/>
    </source>
</evidence>
<evidence type="ECO:0000256" key="2">
    <source>
        <dbReference type="ARBA" id="ARBA00010068"/>
    </source>
</evidence>
<evidence type="ECO:0000313" key="10">
    <source>
        <dbReference type="Proteomes" id="UP000006892"/>
    </source>
</evidence>
<dbReference type="Proteomes" id="UP001154400">
    <property type="component" value="Chromosome"/>
</dbReference>
<keyword evidence="6 8" id="KW-1133">Transmembrane helix</keyword>
<evidence type="ECO:0000256" key="6">
    <source>
        <dbReference type="ARBA" id="ARBA00022989"/>
    </source>
</evidence>
<proteinExistence type="inferred from homology"/>
<keyword evidence="5 8" id="KW-0812">Transmembrane</keyword>
<dbReference type="Pfam" id="PF02293">
    <property type="entry name" value="AmiS_UreI"/>
    <property type="match status" value="1"/>
</dbReference>
<name>A0A3S5Y7Z8_RHOH1</name>
<dbReference type="InterPro" id="IPR038523">
    <property type="entry name" value="AmiSUreI_transpt_sf"/>
</dbReference>
<feature type="transmembrane region" description="Helical" evidence="8">
    <location>
        <begin position="6"/>
        <end position="24"/>
    </location>
</feature>
<dbReference type="Gene3D" id="1.25.40.600">
    <property type="match status" value="1"/>
</dbReference>
<feature type="transmembrane region" description="Helical" evidence="8">
    <location>
        <begin position="86"/>
        <end position="109"/>
    </location>
</feature>
<dbReference type="RefSeq" id="WP_013416264.1">
    <property type="nucleotide sequence ID" value="NC_014659.1"/>
</dbReference>
<protein>
    <submittedName>
        <fullName evidence="9">Urea/amide ABC transporter integral membrane subunit</fullName>
    </submittedName>
</protein>
<dbReference type="CDD" id="cd13429">
    <property type="entry name" value="UreI_AmiS_like_2"/>
    <property type="match status" value="1"/>
</dbReference>
<dbReference type="InterPro" id="IPR003211">
    <property type="entry name" value="AmiSUreI_transpt"/>
</dbReference>
<evidence type="ECO:0000256" key="1">
    <source>
        <dbReference type="ARBA" id="ARBA00004651"/>
    </source>
</evidence>
<evidence type="ECO:0000256" key="5">
    <source>
        <dbReference type="ARBA" id="ARBA00022692"/>
    </source>
</evidence>
<feature type="transmembrane region" description="Helical" evidence="8">
    <location>
        <begin position="142"/>
        <end position="163"/>
    </location>
</feature>
<feature type="transmembrane region" description="Helical" evidence="8">
    <location>
        <begin position="31"/>
        <end position="49"/>
    </location>
</feature>
<reference evidence="9" key="1">
    <citation type="journal article" date="2010" name="PLoS Genet.">
        <title>The genome of a pathogenic rhodococcus: cooptive virulence underpinned by key gene acquisitions.</title>
        <authorList>
            <person name="Letek M."/>
            <person name="Gonzalez P."/>
            <person name="Macarthur I."/>
            <person name="Rodriguez H."/>
            <person name="Freeman T.C."/>
            <person name="Valero-Rello A."/>
            <person name="Blanco M."/>
            <person name="Buckley T."/>
            <person name="Cherevach I."/>
            <person name="Fahey R."/>
            <person name="Hapeshi A."/>
            <person name="Holdstock J."/>
            <person name="Leadon D."/>
            <person name="Navas J."/>
            <person name="Ocampo A."/>
            <person name="Quail M.A."/>
            <person name="Sanders M."/>
            <person name="Scortti M.M."/>
            <person name="Prescott J.F."/>
            <person name="Fogarty U."/>
            <person name="Meijer W.G."/>
            <person name="Parkhill J."/>
            <person name="Bentley S.D."/>
            <person name="Vazquez-Boland J.A."/>
        </authorList>
    </citation>
    <scope>NUCLEOTIDE SEQUENCE [LARGE SCALE GENOMIC DNA]</scope>
    <source>
        <strain evidence="9 10">103S</strain>
    </source>
</reference>
<evidence type="ECO:0000256" key="3">
    <source>
        <dbReference type="ARBA" id="ARBA00022448"/>
    </source>
</evidence>
<organism evidence="9">
    <name type="scientific">Rhodococcus hoagii (strain 103S)</name>
    <name type="common">Rhodococcus equi</name>
    <dbReference type="NCBI Taxonomy" id="685727"/>
    <lineage>
        <taxon>Bacteria</taxon>
        <taxon>Bacillati</taxon>
        <taxon>Actinomycetota</taxon>
        <taxon>Actinomycetes</taxon>
        <taxon>Mycobacteriales</taxon>
        <taxon>Nocardiaceae</taxon>
        <taxon>Prescottella</taxon>
    </lineage>
</organism>
<dbReference type="AlphaFoldDB" id="A0A3S5Y7Z8"/>
<sequence>MGSVGLLYVGAVLFVNGLMLLGAVPPKSAAILNLFVGGLQCIVPTAMLIQADGDSAVTLAASGLYLFGFTYLYVGIGNLAGLDPRGVGWFSIFVAAAAGAYSLISFTVVDDPVFGVIWLAWAGLWTLFFLVLGAGREELTRFTGWTALLLSQPTCTLPAFLALTGNLPSSSGAAALWAAGLAALVAVAATLGLPAARRRVPDTAELHLSPH</sequence>
<evidence type="ECO:0000313" key="9">
    <source>
        <dbReference type="EMBL" id="CBH48677.1"/>
    </source>
</evidence>
<evidence type="ECO:0000256" key="8">
    <source>
        <dbReference type="SAM" id="Phobius"/>
    </source>
</evidence>
<dbReference type="KEGG" id="req:REQ_26520"/>
<feature type="transmembrane region" description="Helical" evidence="8">
    <location>
        <begin position="55"/>
        <end position="74"/>
    </location>
</feature>
<keyword evidence="7 8" id="KW-0472">Membrane</keyword>
<gene>
    <name evidence="9" type="ordered locus">REQ_26520</name>
</gene>
<evidence type="ECO:0000256" key="7">
    <source>
        <dbReference type="ARBA" id="ARBA00023136"/>
    </source>
</evidence>